<evidence type="ECO:0000313" key="1">
    <source>
        <dbReference type="EMBL" id="KKM23809.1"/>
    </source>
</evidence>
<organism evidence="1">
    <name type="scientific">marine sediment metagenome</name>
    <dbReference type="NCBI Taxonomy" id="412755"/>
    <lineage>
        <taxon>unclassified sequences</taxon>
        <taxon>metagenomes</taxon>
        <taxon>ecological metagenomes</taxon>
    </lineage>
</organism>
<comment type="caution">
    <text evidence="1">The sequence shown here is derived from an EMBL/GenBank/DDBJ whole genome shotgun (WGS) entry which is preliminary data.</text>
</comment>
<proteinExistence type="predicted"/>
<dbReference type="EMBL" id="LAZR01013049">
    <property type="protein sequence ID" value="KKM23809.1"/>
    <property type="molecule type" value="Genomic_DNA"/>
</dbReference>
<name>A0A0F9IUW3_9ZZZZ</name>
<dbReference type="AlphaFoldDB" id="A0A0F9IUW3"/>
<gene>
    <name evidence="1" type="ORF">LCGC14_1611360</name>
</gene>
<reference evidence="1" key="1">
    <citation type="journal article" date="2015" name="Nature">
        <title>Complex archaea that bridge the gap between prokaryotes and eukaryotes.</title>
        <authorList>
            <person name="Spang A."/>
            <person name="Saw J.H."/>
            <person name="Jorgensen S.L."/>
            <person name="Zaremba-Niedzwiedzka K."/>
            <person name="Martijn J."/>
            <person name="Lind A.E."/>
            <person name="van Eijk R."/>
            <person name="Schleper C."/>
            <person name="Guy L."/>
            <person name="Ettema T.J."/>
        </authorList>
    </citation>
    <scope>NUCLEOTIDE SEQUENCE</scope>
</reference>
<protein>
    <submittedName>
        <fullName evidence="1">Uncharacterized protein</fullName>
    </submittedName>
</protein>
<sequence>MIELHPNQIPKDLRKYFRPKRKNGSWILRNTIIWHLN</sequence>
<accession>A0A0F9IUW3</accession>